<dbReference type="AlphaFoldDB" id="A0A6J6XAI4"/>
<sequence length="57" mass="6393">MYLTSSGSLDRVVNIRPKTSWVELLALNWRSVFSGIGHSMLETLLSNCNSDLRSSHI</sequence>
<gene>
    <name evidence="1" type="ORF">UFOPK2982_00780</name>
</gene>
<protein>
    <submittedName>
        <fullName evidence="1">Unannotated protein</fullName>
    </submittedName>
</protein>
<name>A0A6J6XAI4_9ZZZZ</name>
<accession>A0A6J6XAI4</accession>
<reference evidence="1" key="1">
    <citation type="submission" date="2020-05" db="EMBL/GenBank/DDBJ databases">
        <authorList>
            <person name="Chiriac C."/>
            <person name="Salcher M."/>
            <person name="Ghai R."/>
            <person name="Kavagutti S V."/>
        </authorList>
    </citation>
    <scope>NUCLEOTIDE SEQUENCE</scope>
</reference>
<proteinExistence type="predicted"/>
<organism evidence="1">
    <name type="scientific">freshwater metagenome</name>
    <dbReference type="NCBI Taxonomy" id="449393"/>
    <lineage>
        <taxon>unclassified sequences</taxon>
        <taxon>metagenomes</taxon>
        <taxon>ecological metagenomes</taxon>
    </lineage>
</organism>
<dbReference type="EMBL" id="CAFAAE010000116">
    <property type="protein sequence ID" value="CAB4794141.1"/>
    <property type="molecule type" value="Genomic_DNA"/>
</dbReference>
<evidence type="ECO:0000313" key="1">
    <source>
        <dbReference type="EMBL" id="CAB4794141.1"/>
    </source>
</evidence>